<evidence type="ECO:0000313" key="1">
    <source>
        <dbReference type="EMBL" id="VEU45064.1"/>
    </source>
</evidence>
<organism evidence="1 2">
    <name type="scientific">Pseudo-nitzschia multistriata</name>
    <dbReference type="NCBI Taxonomy" id="183589"/>
    <lineage>
        <taxon>Eukaryota</taxon>
        <taxon>Sar</taxon>
        <taxon>Stramenopiles</taxon>
        <taxon>Ochrophyta</taxon>
        <taxon>Bacillariophyta</taxon>
        <taxon>Bacillariophyceae</taxon>
        <taxon>Bacillariophycidae</taxon>
        <taxon>Bacillariales</taxon>
        <taxon>Bacillariaceae</taxon>
        <taxon>Pseudo-nitzschia</taxon>
    </lineage>
</organism>
<proteinExistence type="predicted"/>
<name>A0A448ZSV1_9STRA</name>
<dbReference type="AlphaFoldDB" id="A0A448ZSV1"/>
<accession>A0A448ZSV1</accession>
<reference evidence="1 2" key="1">
    <citation type="submission" date="2019-01" db="EMBL/GenBank/DDBJ databases">
        <authorList>
            <person name="Ferrante I. M."/>
        </authorList>
    </citation>
    <scope>NUCLEOTIDE SEQUENCE [LARGE SCALE GENOMIC DNA]</scope>
    <source>
        <strain evidence="1 2">B856</strain>
    </source>
</reference>
<protein>
    <submittedName>
        <fullName evidence="1">Uncharacterized protein</fullName>
    </submittedName>
</protein>
<evidence type="ECO:0000313" key="2">
    <source>
        <dbReference type="Proteomes" id="UP000291116"/>
    </source>
</evidence>
<sequence>MDPIGMKDQVQFAHVLETLVEGLDKDLDQIENAQIGFLCVDGKYKIQGGIISVDELDVLAPLRNDALEVVAKGVGPGRHLREDPPYHALLDLFRFDGLVEFYQPGFPVVVDNNDSLDHGVPHYQVPWCTGVVPVSRRAVSAGITIVLQREKFRLQGRLFFRSSCCPTV</sequence>
<dbReference type="EMBL" id="CAACVS010000683">
    <property type="protein sequence ID" value="VEU45064.1"/>
    <property type="molecule type" value="Genomic_DNA"/>
</dbReference>
<dbReference type="Proteomes" id="UP000291116">
    <property type="component" value="Unassembled WGS sequence"/>
</dbReference>
<keyword evidence="2" id="KW-1185">Reference proteome</keyword>
<gene>
    <name evidence="1" type="ORF">PSNMU_V1.4_AUG-EV-PASAV3_0122140</name>
</gene>